<protein>
    <recommendedName>
        <fullName evidence="4">Histone deacetylase 14</fullName>
    </recommendedName>
</protein>
<feature type="region of interest" description="Disordered" evidence="1">
    <location>
        <begin position="527"/>
        <end position="655"/>
    </location>
</feature>
<proteinExistence type="predicted"/>
<feature type="compositionally biased region" description="Basic and acidic residues" evidence="1">
    <location>
        <begin position="550"/>
        <end position="559"/>
    </location>
</feature>
<evidence type="ECO:0000313" key="2">
    <source>
        <dbReference type="EMBL" id="GJT00943.1"/>
    </source>
</evidence>
<evidence type="ECO:0000256" key="1">
    <source>
        <dbReference type="SAM" id="MobiDB-lite"/>
    </source>
</evidence>
<feature type="compositionally biased region" description="Polar residues" evidence="1">
    <location>
        <begin position="562"/>
        <end position="577"/>
    </location>
</feature>
<feature type="region of interest" description="Disordered" evidence="1">
    <location>
        <begin position="701"/>
        <end position="769"/>
    </location>
</feature>
<keyword evidence="3" id="KW-1185">Reference proteome</keyword>
<accession>A0ABQ5AID8</accession>
<evidence type="ECO:0008006" key="4">
    <source>
        <dbReference type="Google" id="ProtNLM"/>
    </source>
</evidence>
<feature type="compositionally biased region" description="Basic and acidic residues" evidence="1">
    <location>
        <begin position="527"/>
        <end position="540"/>
    </location>
</feature>
<reference evidence="2" key="1">
    <citation type="journal article" date="2022" name="Int. J. Mol. Sci.">
        <title>Draft Genome of Tanacetum Coccineum: Genomic Comparison of Closely Related Tanacetum-Family Plants.</title>
        <authorList>
            <person name="Yamashiro T."/>
            <person name="Shiraishi A."/>
            <person name="Nakayama K."/>
            <person name="Satake H."/>
        </authorList>
    </citation>
    <scope>NUCLEOTIDE SEQUENCE</scope>
</reference>
<gene>
    <name evidence="2" type="ORF">Tco_0822112</name>
</gene>
<feature type="compositionally biased region" description="Basic and acidic residues" evidence="1">
    <location>
        <begin position="226"/>
        <end position="246"/>
    </location>
</feature>
<feature type="compositionally biased region" description="Basic and acidic residues" evidence="1">
    <location>
        <begin position="613"/>
        <end position="642"/>
    </location>
</feature>
<dbReference type="Proteomes" id="UP001151760">
    <property type="component" value="Unassembled WGS sequence"/>
</dbReference>
<sequence length="769" mass="85775">MANENVPAPAPTRSDDQIIPFAAWVPIGKRNLCLGSSKEAKKSNLSDLCTNVDYDELMWEEFVQAIQTFLTDKANLGSPTKKGRKDKAHVIPYCRFTKLIICHLGRKHNLHQRSESLLHLAEEDLRLRNLKFIPKGEVDEVFGMPIPSELITNNIRNAPYYNAYMEMVANHDHKIATEKGGKKKPTTAKQLKLNHVKEKSSKPALAPKHKSSLQLIDEDEPTQPKPEPEPEHQGEGEEYDVERSDTESLGIFQRQESSTCWDDASQLQFVNYPSPADAETGEDVDNQVNLEEKTAKLDQGQAGTDPGEILSLDLHQSSLKFPADEHVILEDPLSSSGTLSSMINLDDAYTIGDQFLNDKSTEDEPGKLNVEAEVVFMVTVPIYQASSLVPPLSTPVIDLSPPKPIPSTTQAPIFTATTVTTTTTLPPPLQQQSTTDSKLAACVTTLEKKFSNFEQKSNTLDNTTRNLGSRVFTLELRDLPYKINQIVNEVVKEAVHSGTYKSLPGHVALYEALVVSMERANKDELFAEKDKSYKRRHDDQDLPPPPPDLDPSKNRRHASDALGSTQPLAPQSSAWKTSDTREAPFNSSRQKSAPHSDQQVKDVPIPDNVNVSDSKDTDTAHLPKIKTRPDWLKHVPEEDRPATPEPDWVSPPNELPETKNNWSNALASLYQDPDEYKLRRKTGNMSSFINWFCKRIGKKKLGKADLEGPAFKLEKDNPADKRRRDDQDPPPPPPDSDLSKKKRHDSDALGSTQPPAPQILNPGKLSDTR</sequence>
<dbReference type="EMBL" id="BQNB010012234">
    <property type="protein sequence ID" value="GJT00943.1"/>
    <property type="molecule type" value="Genomic_DNA"/>
</dbReference>
<evidence type="ECO:0000313" key="3">
    <source>
        <dbReference type="Proteomes" id="UP001151760"/>
    </source>
</evidence>
<feature type="compositionally biased region" description="Polar residues" evidence="1">
    <location>
        <begin position="585"/>
        <end position="597"/>
    </location>
</feature>
<feature type="region of interest" description="Disordered" evidence="1">
    <location>
        <begin position="176"/>
        <end position="246"/>
    </location>
</feature>
<name>A0ABQ5AID8_9ASTR</name>
<feature type="compositionally biased region" description="Basic and acidic residues" evidence="1">
    <location>
        <begin position="702"/>
        <end position="727"/>
    </location>
</feature>
<reference evidence="2" key="2">
    <citation type="submission" date="2022-01" db="EMBL/GenBank/DDBJ databases">
        <authorList>
            <person name="Yamashiro T."/>
            <person name="Shiraishi A."/>
            <person name="Satake H."/>
            <person name="Nakayama K."/>
        </authorList>
    </citation>
    <scope>NUCLEOTIDE SEQUENCE</scope>
</reference>
<comment type="caution">
    <text evidence="2">The sequence shown here is derived from an EMBL/GenBank/DDBJ whole genome shotgun (WGS) entry which is preliminary data.</text>
</comment>
<organism evidence="2 3">
    <name type="scientific">Tanacetum coccineum</name>
    <dbReference type="NCBI Taxonomy" id="301880"/>
    <lineage>
        <taxon>Eukaryota</taxon>
        <taxon>Viridiplantae</taxon>
        <taxon>Streptophyta</taxon>
        <taxon>Embryophyta</taxon>
        <taxon>Tracheophyta</taxon>
        <taxon>Spermatophyta</taxon>
        <taxon>Magnoliopsida</taxon>
        <taxon>eudicotyledons</taxon>
        <taxon>Gunneridae</taxon>
        <taxon>Pentapetalae</taxon>
        <taxon>asterids</taxon>
        <taxon>campanulids</taxon>
        <taxon>Asterales</taxon>
        <taxon>Asteraceae</taxon>
        <taxon>Asteroideae</taxon>
        <taxon>Anthemideae</taxon>
        <taxon>Anthemidinae</taxon>
        <taxon>Tanacetum</taxon>
    </lineage>
</organism>